<evidence type="ECO:0000313" key="1">
    <source>
        <dbReference type="EMBL" id="TPX40145.1"/>
    </source>
</evidence>
<dbReference type="VEuPathDB" id="FungiDB:SeMB42_g06916"/>
<accession>A0A507CMQ1</accession>
<dbReference type="EMBL" id="QEAM01000409">
    <property type="protein sequence ID" value="TPX40145.1"/>
    <property type="molecule type" value="Genomic_DNA"/>
</dbReference>
<dbReference type="Proteomes" id="UP000320475">
    <property type="component" value="Unassembled WGS sequence"/>
</dbReference>
<comment type="caution">
    <text evidence="1">The sequence shown here is derived from an EMBL/GenBank/DDBJ whole genome shotgun (WGS) entry which is preliminary data.</text>
</comment>
<reference evidence="1 2" key="1">
    <citation type="journal article" date="2019" name="Sci. Rep.">
        <title>Comparative genomics of chytrid fungi reveal insights into the obligate biotrophic and pathogenic lifestyle of Synchytrium endobioticum.</title>
        <authorList>
            <person name="van de Vossenberg B.T.L.H."/>
            <person name="Warris S."/>
            <person name="Nguyen H.D.T."/>
            <person name="van Gent-Pelzer M.P.E."/>
            <person name="Joly D.L."/>
            <person name="van de Geest H.C."/>
            <person name="Bonants P.J.M."/>
            <person name="Smith D.S."/>
            <person name="Levesque C.A."/>
            <person name="van der Lee T.A.J."/>
        </authorList>
    </citation>
    <scope>NUCLEOTIDE SEQUENCE [LARGE SCALE GENOMIC DNA]</scope>
    <source>
        <strain evidence="1 2">LEV6574</strain>
    </source>
</reference>
<sequence length="308" mass="34432">MCDTVNGLLHTYGSGPGSLNHWEWQSIGRMLDRWDSGIKKVDGDNRQKSRIGMTDEYERKLLEANNQYFRTEGYPSEPRSTTVDHSGATYLITFLPNQARIQHAGSDVVIVPLESRIAIHMEIRITGDQATVEIAPSSAFLRLRVNNKLVDVPISTGAIVWHVNVVLYLGLEAQRQAMPVLVVGDGEFGWRAPYRASPAKSCFRTAAAAGALVVFSPERYTCTFSSSMTKGMDFWSAESLPIYVPQVRLLDVTENAPRCNHRKKRQDFRSHEGGGLLSARHTKRHCTATRMTGLVGHLTQHHFALMHS</sequence>
<organism evidence="1 2">
    <name type="scientific">Synchytrium endobioticum</name>
    <dbReference type="NCBI Taxonomy" id="286115"/>
    <lineage>
        <taxon>Eukaryota</taxon>
        <taxon>Fungi</taxon>
        <taxon>Fungi incertae sedis</taxon>
        <taxon>Chytridiomycota</taxon>
        <taxon>Chytridiomycota incertae sedis</taxon>
        <taxon>Chytridiomycetes</taxon>
        <taxon>Synchytriales</taxon>
        <taxon>Synchytriaceae</taxon>
        <taxon>Synchytrium</taxon>
    </lineage>
</organism>
<evidence type="ECO:0000313" key="2">
    <source>
        <dbReference type="Proteomes" id="UP000320475"/>
    </source>
</evidence>
<dbReference type="AlphaFoldDB" id="A0A507CMQ1"/>
<name>A0A507CMQ1_9FUNG</name>
<proteinExistence type="predicted"/>
<protein>
    <submittedName>
        <fullName evidence="1">Uncharacterized protein</fullName>
    </submittedName>
</protein>
<gene>
    <name evidence="1" type="ORF">SeLEV6574_g06758</name>
</gene>